<dbReference type="Gene3D" id="3.40.50.620">
    <property type="entry name" value="HUPs"/>
    <property type="match status" value="1"/>
</dbReference>
<accession>A0ABT7QVU2</accession>
<gene>
    <name evidence="3" type="ORF">PGH07_02080</name>
</gene>
<feature type="domain" description="DUF218" evidence="2">
    <location>
        <begin position="85"/>
        <end position="227"/>
    </location>
</feature>
<keyword evidence="1" id="KW-0812">Transmembrane</keyword>
<keyword evidence="1" id="KW-1133">Transmembrane helix</keyword>
<reference evidence="3" key="1">
    <citation type="submission" date="2023-01" db="EMBL/GenBank/DDBJ databases">
        <title>Sulfurovum sp. zt1-1 genome assembly.</title>
        <authorList>
            <person name="Wang J."/>
        </authorList>
    </citation>
    <scope>NUCLEOTIDE SEQUENCE</scope>
    <source>
        <strain evidence="3">Zt1-1</strain>
    </source>
</reference>
<dbReference type="EMBL" id="JAQIBD010000001">
    <property type="protein sequence ID" value="MDM5270963.1"/>
    <property type="molecule type" value="Genomic_DNA"/>
</dbReference>
<dbReference type="PANTHER" id="PTHR30336:SF4">
    <property type="entry name" value="ENVELOPE BIOGENESIS FACTOR ELYC"/>
    <property type="match status" value="1"/>
</dbReference>
<sequence length="241" mass="27580">MELGIAFLLKKTIAWLLMPMPLGMIVLVTAIWLLHIGNVRRATYFILGSIIWFAIVTHASISSLLLLPLESQYKKIEQVPSNVKYILLLGGDKERRAWEAIRLYKMIEGVKIVTSGYSRHDKLSDAYKASKLLVEAGVRAEDIVMQEDVKDTREEAAKMKERVGTGPFLLVTSAYHMPRSMILFQQEGLYPIAAPGDFNDRGEDSIWSLFQARHLQKTERAFHEYIGLLWIYLRGVIYHDI</sequence>
<protein>
    <submittedName>
        <fullName evidence="3">YdcF family protein</fullName>
    </submittedName>
</protein>
<evidence type="ECO:0000256" key="1">
    <source>
        <dbReference type="SAM" id="Phobius"/>
    </source>
</evidence>
<feature type="transmembrane region" description="Helical" evidence="1">
    <location>
        <begin position="12"/>
        <end position="36"/>
    </location>
</feature>
<dbReference type="CDD" id="cd06259">
    <property type="entry name" value="YdcF-like"/>
    <property type="match status" value="1"/>
</dbReference>
<keyword evidence="4" id="KW-1185">Reference proteome</keyword>
<evidence type="ECO:0000313" key="3">
    <source>
        <dbReference type="EMBL" id="MDM5270963.1"/>
    </source>
</evidence>
<dbReference type="Pfam" id="PF02698">
    <property type="entry name" value="DUF218"/>
    <property type="match status" value="1"/>
</dbReference>
<organism evidence="3 4">
    <name type="scientific">Sulfurovum zhangzhouensis</name>
    <dbReference type="NCBI Taxonomy" id="3019067"/>
    <lineage>
        <taxon>Bacteria</taxon>
        <taxon>Pseudomonadati</taxon>
        <taxon>Campylobacterota</taxon>
        <taxon>Epsilonproteobacteria</taxon>
        <taxon>Campylobacterales</taxon>
        <taxon>Sulfurovaceae</taxon>
        <taxon>Sulfurovum</taxon>
    </lineage>
</organism>
<dbReference type="Proteomes" id="UP001169069">
    <property type="component" value="Unassembled WGS sequence"/>
</dbReference>
<dbReference type="InterPro" id="IPR051599">
    <property type="entry name" value="Cell_Envelope_Assoc"/>
</dbReference>
<dbReference type="RefSeq" id="WP_289412236.1">
    <property type="nucleotide sequence ID" value="NZ_JAQIBD010000001.1"/>
</dbReference>
<proteinExistence type="predicted"/>
<dbReference type="InterPro" id="IPR003848">
    <property type="entry name" value="DUF218"/>
</dbReference>
<dbReference type="InterPro" id="IPR014729">
    <property type="entry name" value="Rossmann-like_a/b/a_fold"/>
</dbReference>
<dbReference type="PANTHER" id="PTHR30336">
    <property type="entry name" value="INNER MEMBRANE PROTEIN, PROBABLE PERMEASE"/>
    <property type="match status" value="1"/>
</dbReference>
<name>A0ABT7QVU2_9BACT</name>
<feature type="transmembrane region" description="Helical" evidence="1">
    <location>
        <begin position="42"/>
        <end position="67"/>
    </location>
</feature>
<comment type="caution">
    <text evidence="3">The sequence shown here is derived from an EMBL/GenBank/DDBJ whole genome shotgun (WGS) entry which is preliminary data.</text>
</comment>
<keyword evidence="1" id="KW-0472">Membrane</keyword>
<evidence type="ECO:0000259" key="2">
    <source>
        <dbReference type="Pfam" id="PF02698"/>
    </source>
</evidence>
<evidence type="ECO:0000313" key="4">
    <source>
        <dbReference type="Proteomes" id="UP001169069"/>
    </source>
</evidence>